<evidence type="ECO:0000313" key="2">
    <source>
        <dbReference type="Proteomes" id="UP001497680"/>
    </source>
</evidence>
<dbReference type="EMBL" id="MU394417">
    <property type="protein sequence ID" value="KAI6080896.1"/>
    <property type="molecule type" value="Genomic_DNA"/>
</dbReference>
<dbReference type="Proteomes" id="UP001497680">
    <property type="component" value="Unassembled WGS sequence"/>
</dbReference>
<organism evidence="1 2">
    <name type="scientific">Hypoxylon rubiginosum</name>
    <dbReference type="NCBI Taxonomy" id="110542"/>
    <lineage>
        <taxon>Eukaryota</taxon>
        <taxon>Fungi</taxon>
        <taxon>Dikarya</taxon>
        <taxon>Ascomycota</taxon>
        <taxon>Pezizomycotina</taxon>
        <taxon>Sordariomycetes</taxon>
        <taxon>Xylariomycetidae</taxon>
        <taxon>Xylariales</taxon>
        <taxon>Hypoxylaceae</taxon>
        <taxon>Hypoxylon</taxon>
    </lineage>
</organism>
<sequence length="514" mass="58336">MHGSARAMLRLGIQFPSNDSIRDKCLEYGFATSINNANKTHSYWSCAQTTETTQTNGKKKKIKCPYTFKVKFDGKILQISGSNYIPHTHPIFPPRPVSGPRDILWLGIPDCDDIGQARFLGIDHDHKAHCVIPDYPMLNTDLNRLKVTLNKSFIVHTALRSHSTIHQSVITMEYTSQKLGNHIEYRSWKWVHDTIPNATFIPKSLANKPLLVFLSSTVDDAQNGMLSIEQFYDAMQLVTMRHGNLRIYPNAMEMRQARFKVGDIRALDLVAQESEEEFAYRPKTCSGGYPCVLGVDGDNQQNIIKKSHSCGARGVCICSKAEAQIELGCRHKQREDLQTKKRKRSQPATITADRLTYPIRLHQEYVDTLRDFGEFRVFLTAPVGLLVQEPEIIAVAYTRFSDWGGGIVARQAEADDFRWAGKGNKKEEELRVFAKYVYRKICERHDANEAYESFKIGARLDIGISDLSNSGRFFVNEITRWHSADFFSRDILPSPHLKICEGYSAALARYMAGS</sequence>
<keyword evidence="2" id="KW-1185">Reference proteome</keyword>
<accession>A0ACC0CKB8</accession>
<reference evidence="1 2" key="1">
    <citation type="journal article" date="2022" name="New Phytol.">
        <title>Ecological generalism drives hyperdiversity of secondary metabolite gene clusters in xylarialean endophytes.</title>
        <authorList>
            <person name="Franco M.E.E."/>
            <person name="Wisecaver J.H."/>
            <person name="Arnold A.E."/>
            <person name="Ju Y.M."/>
            <person name="Slot J.C."/>
            <person name="Ahrendt S."/>
            <person name="Moore L.P."/>
            <person name="Eastman K.E."/>
            <person name="Scott K."/>
            <person name="Konkel Z."/>
            <person name="Mondo S.J."/>
            <person name="Kuo A."/>
            <person name="Hayes R.D."/>
            <person name="Haridas S."/>
            <person name="Andreopoulos B."/>
            <person name="Riley R."/>
            <person name="LaButti K."/>
            <person name="Pangilinan J."/>
            <person name="Lipzen A."/>
            <person name="Amirebrahimi M."/>
            <person name="Yan J."/>
            <person name="Adam C."/>
            <person name="Keymanesh K."/>
            <person name="Ng V."/>
            <person name="Louie K."/>
            <person name="Northen T."/>
            <person name="Drula E."/>
            <person name="Henrissat B."/>
            <person name="Hsieh H.M."/>
            <person name="Youens-Clark K."/>
            <person name="Lutzoni F."/>
            <person name="Miadlikowska J."/>
            <person name="Eastwood D.C."/>
            <person name="Hamelin R.C."/>
            <person name="Grigoriev I.V."/>
            <person name="U'Ren J.M."/>
        </authorList>
    </citation>
    <scope>NUCLEOTIDE SEQUENCE [LARGE SCALE GENOMIC DNA]</scope>
    <source>
        <strain evidence="1 2">ER1909</strain>
    </source>
</reference>
<proteinExistence type="predicted"/>
<name>A0ACC0CKB8_9PEZI</name>
<protein>
    <submittedName>
        <fullName evidence="1">Uncharacterized protein</fullName>
    </submittedName>
</protein>
<evidence type="ECO:0000313" key="1">
    <source>
        <dbReference type="EMBL" id="KAI6080896.1"/>
    </source>
</evidence>
<gene>
    <name evidence="1" type="ORF">F4821DRAFT_250535</name>
</gene>
<comment type="caution">
    <text evidence="1">The sequence shown here is derived from an EMBL/GenBank/DDBJ whole genome shotgun (WGS) entry which is preliminary data.</text>
</comment>